<keyword evidence="3" id="KW-0378">Hydrolase</keyword>
<keyword evidence="4" id="KW-0460">Magnesium</keyword>
<name>A0ABV0M2D7_9HYPH</name>
<dbReference type="SUPFAM" id="SSF56655">
    <property type="entry name" value="Carbohydrate phosphatase"/>
    <property type="match status" value="1"/>
</dbReference>
<keyword evidence="6" id="KW-1185">Reference proteome</keyword>
<dbReference type="PROSITE" id="PS00629">
    <property type="entry name" value="IMP_1"/>
    <property type="match status" value="1"/>
</dbReference>
<evidence type="ECO:0000256" key="2">
    <source>
        <dbReference type="ARBA" id="ARBA00022723"/>
    </source>
</evidence>
<keyword evidence="2" id="KW-0479">Metal-binding</keyword>
<gene>
    <name evidence="5" type="ORF">ABK249_13900</name>
</gene>
<dbReference type="Proteomes" id="UP001496627">
    <property type="component" value="Unassembled WGS sequence"/>
</dbReference>
<reference evidence="5 6" key="1">
    <citation type="submission" date="2024-05" db="EMBL/GenBank/DDBJ databases">
        <title>Neorhizobium sp. Rsf11, a plant growth promoting and heavy metal resistant PAH-degrader.</title>
        <authorList>
            <person name="Golubev S.N."/>
            <person name="Muratova A.Y."/>
            <person name="Markelova M.I."/>
        </authorList>
    </citation>
    <scope>NUCLEOTIDE SEQUENCE [LARGE SCALE GENOMIC DNA]</scope>
    <source>
        <strain evidence="5 6">Rsf11</strain>
    </source>
</reference>
<dbReference type="RefSeq" id="WP_037153516.1">
    <property type="nucleotide sequence ID" value="NZ_JBEAAL010000008.1"/>
</dbReference>
<evidence type="ECO:0000256" key="4">
    <source>
        <dbReference type="ARBA" id="ARBA00022842"/>
    </source>
</evidence>
<comment type="caution">
    <text evidence="5">The sequence shown here is derived from an EMBL/GenBank/DDBJ whole genome shotgun (WGS) entry which is preliminary data.</text>
</comment>
<dbReference type="Pfam" id="PF00459">
    <property type="entry name" value="Inositol_P"/>
    <property type="match status" value="1"/>
</dbReference>
<dbReference type="Gene3D" id="3.30.540.10">
    <property type="entry name" value="Fructose-1,6-Bisphosphatase, subunit A, domain 1"/>
    <property type="match status" value="1"/>
</dbReference>
<dbReference type="InterPro" id="IPR020583">
    <property type="entry name" value="Inositol_monoP_metal-BS"/>
</dbReference>
<dbReference type="PRINTS" id="PR00377">
    <property type="entry name" value="IMPHPHTASES"/>
</dbReference>
<comment type="similarity">
    <text evidence="1">Belongs to the inositol monophosphatase superfamily.</text>
</comment>
<accession>A0ABV0M2D7</accession>
<dbReference type="PANTHER" id="PTHR20854">
    <property type="entry name" value="INOSITOL MONOPHOSPHATASE"/>
    <property type="match status" value="1"/>
</dbReference>
<dbReference type="EMBL" id="JBEAAL010000008">
    <property type="protein sequence ID" value="MEQ1406032.1"/>
    <property type="molecule type" value="Genomic_DNA"/>
</dbReference>
<proteinExistence type="inferred from homology"/>
<evidence type="ECO:0000256" key="1">
    <source>
        <dbReference type="ARBA" id="ARBA00009759"/>
    </source>
</evidence>
<evidence type="ECO:0000313" key="5">
    <source>
        <dbReference type="EMBL" id="MEQ1406032.1"/>
    </source>
</evidence>
<evidence type="ECO:0000313" key="6">
    <source>
        <dbReference type="Proteomes" id="UP001496627"/>
    </source>
</evidence>
<evidence type="ECO:0000256" key="3">
    <source>
        <dbReference type="ARBA" id="ARBA00022801"/>
    </source>
</evidence>
<dbReference type="Gene3D" id="3.40.190.80">
    <property type="match status" value="1"/>
</dbReference>
<organism evidence="5 6">
    <name type="scientific">Neorhizobium phenanthreniclasticum</name>
    <dbReference type="NCBI Taxonomy" id="3157917"/>
    <lineage>
        <taxon>Bacteria</taxon>
        <taxon>Pseudomonadati</taxon>
        <taxon>Pseudomonadota</taxon>
        <taxon>Alphaproteobacteria</taxon>
        <taxon>Hyphomicrobiales</taxon>
        <taxon>Rhizobiaceae</taxon>
        <taxon>Rhizobium/Agrobacterium group</taxon>
        <taxon>Neorhizobium</taxon>
    </lineage>
</organism>
<dbReference type="InterPro" id="IPR000760">
    <property type="entry name" value="Inositol_monophosphatase-like"/>
</dbReference>
<sequence length="279" mass="29825">MHNSASAACAVKAVVEDIAREAGKLALTYFQSLASLPVEKKGHLDLVTEADKQVEELLIARLQEAFPDDGIFGEEGGEIPGTSGRIWVIDPIDGTFNFVRGGQNWAVSIGIYESRRPVFGVIHAPARGLTLVGGKTVPTRLNGKPVKPLPALDMSRASIGLSFHPSVSTADRLEVIRFISDDLGISFRVGGAATISLVEVAMGETDGYLSLGDSTWDVMAALPILDNLGILHTIDWDGIDLSSKLRFACGSPEFLNKVHPLLERVPLPAKSLEAMEQGA</sequence>
<dbReference type="PANTHER" id="PTHR20854:SF4">
    <property type="entry name" value="INOSITOL-1-MONOPHOSPHATASE-RELATED"/>
    <property type="match status" value="1"/>
</dbReference>
<protein>
    <submittedName>
        <fullName evidence="5">Inositol monophosphatase family protein</fullName>
    </submittedName>
</protein>